<proteinExistence type="predicted"/>
<evidence type="ECO:0008006" key="2">
    <source>
        <dbReference type="Google" id="ProtNLM"/>
    </source>
</evidence>
<evidence type="ECO:0000313" key="1">
    <source>
        <dbReference type="EMBL" id="KKL59295.1"/>
    </source>
</evidence>
<dbReference type="AlphaFoldDB" id="A0A0F9FPX3"/>
<accession>A0A0F9FPX3</accession>
<protein>
    <recommendedName>
        <fullName evidence="2">Phage protein Gp37/Gp68</fullName>
    </recommendedName>
</protein>
<dbReference type="Pfam" id="PF07505">
    <property type="entry name" value="DUF5131"/>
    <property type="match status" value="1"/>
</dbReference>
<dbReference type="EMBL" id="LAZR01029537">
    <property type="protein sequence ID" value="KKL59295.1"/>
    <property type="molecule type" value="Genomic_DNA"/>
</dbReference>
<comment type="caution">
    <text evidence="1">The sequence shown here is derived from an EMBL/GenBank/DDBJ whole genome shotgun (WGS) entry which is preliminary data.</text>
</comment>
<organism evidence="1">
    <name type="scientific">marine sediment metagenome</name>
    <dbReference type="NCBI Taxonomy" id="412755"/>
    <lineage>
        <taxon>unclassified sequences</taxon>
        <taxon>metagenomes</taxon>
        <taxon>ecological metagenomes</taxon>
    </lineage>
</organism>
<dbReference type="InterPro" id="IPR011101">
    <property type="entry name" value="DUF5131"/>
</dbReference>
<gene>
    <name evidence="1" type="ORF">LCGC14_2216820</name>
</gene>
<reference evidence="1" key="1">
    <citation type="journal article" date="2015" name="Nature">
        <title>Complex archaea that bridge the gap between prokaryotes and eukaryotes.</title>
        <authorList>
            <person name="Spang A."/>
            <person name="Saw J.H."/>
            <person name="Jorgensen S.L."/>
            <person name="Zaremba-Niedzwiedzka K."/>
            <person name="Martijn J."/>
            <person name="Lind A.E."/>
            <person name="van Eijk R."/>
            <person name="Schleper C."/>
            <person name="Guy L."/>
            <person name="Ettema T.J."/>
        </authorList>
    </citation>
    <scope>NUCLEOTIDE SEQUENCE</scope>
</reference>
<name>A0A0F9FPX3_9ZZZZ</name>
<sequence>MSLNKTKIIWRNPKEDWELDFTLNPVVGCRHACPYCYAERLNDRFKWIPKWTEPVFYPERLDEISKIKKPATIFVGSMSDIFGEWVDRKWILDIFLVAFKNPQHRFMFLTKNPKRYNEFAFPDNCWLGTTLDHIKYKKRIEQLKIGAKRQTENNKTFVSIEPILSDVSEVDFTGIDLLIVGADSSMGAKSPNPEWITSLKHD</sequence>
<feature type="non-terminal residue" evidence="1">
    <location>
        <position position="202"/>
    </location>
</feature>